<evidence type="ECO:0000259" key="9">
    <source>
        <dbReference type="Pfam" id="PF02771"/>
    </source>
</evidence>
<dbReference type="SUPFAM" id="SSF47203">
    <property type="entry name" value="Acyl-CoA dehydrogenase C-terminal domain-like"/>
    <property type="match status" value="1"/>
</dbReference>
<dbReference type="Gene3D" id="1.10.540.10">
    <property type="entry name" value="Acyl-CoA dehydrogenase/oxidase, N-terminal domain"/>
    <property type="match status" value="1"/>
</dbReference>
<dbReference type="GO" id="GO:0050660">
    <property type="term" value="F:flavin adenine dinucleotide binding"/>
    <property type="evidence" value="ECO:0007669"/>
    <property type="project" value="InterPro"/>
</dbReference>
<reference evidence="11" key="1">
    <citation type="submission" date="2016-11" db="EMBL/GenBank/DDBJ databases">
        <authorList>
            <person name="Varghese N."/>
            <person name="Submissions S."/>
        </authorList>
    </citation>
    <scope>NUCLEOTIDE SEQUENCE [LARGE SCALE GENOMIC DNA]</scope>
    <source>
        <strain evidence="11">DSM 22363</strain>
    </source>
</reference>
<dbReference type="Proteomes" id="UP000185192">
    <property type="component" value="Unassembled WGS sequence"/>
</dbReference>
<evidence type="ECO:0000256" key="4">
    <source>
        <dbReference type="ARBA" id="ARBA00022827"/>
    </source>
</evidence>
<dbReference type="InterPro" id="IPR009075">
    <property type="entry name" value="AcylCo_DH/oxidase_C"/>
</dbReference>
<comment type="cofactor">
    <cofactor evidence="1 6">
        <name>FAD</name>
        <dbReference type="ChEBI" id="CHEBI:57692"/>
    </cofactor>
</comment>
<keyword evidence="3 6" id="KW-0285">Flavoprotein</keyword>
<dbReference type="OrthoDB" id="9780544at2"/>
<dbReference type="InterPro" id="IPR006089">
    <property type="entry name" value="Acyl-CoA_DH_CS"/>
</dbReference>
<evidence type="ECO:0000313" key="10">
    <source>
        <dbReference type="EMBL" id="SIN59763.1"/>
    </source>
</evidence>
<keyword evidence="4 6" id="KW-0274">FAD</keyword>
<feature type="domain" description="Acyl-CoA oxidase/dehydrogenase middle" evidence="8">
    <location>
        <begin position="135"/>
        <end position="229"/>
    </location>
</feature>
<feature type="domain" description="Acyl-CoA dehydrogenase/oxidase C-terminal" evidence="7">
    <location>
        <begin position="243"/>
        <end position="390"/>
    </location>
</feature>
<dbReference type="PANTHER" id="PTHR43884:SF12">
    <property type="entry name" value="ISOVALERYL-COA DEHYDROGENASE, MITOCHONDRIAL-RELATED"/>
    <property type="match status" value="1"/>
</dbReference>
<evidence type="ECO:0000313" key="11">
    <source>
        <dbReference type="Proteomes" id="UP000185192"/>
    </source>
</evidence>
<dbReference type="EMBL" id="FSQW01000001">
    <property type="protein sequence ID" value="SIN59763.1"/>
    <property type="molecule type" value="Genomic_DNA"/>
</dbReference>
<dbReference type="RefSeq" id="WP_074203393.1">
    <property type="nucleotide sequence ID" value="NZ_FSQW01000001.1"/>
</dbReference>
<dbReference type="InterPro" id="IPR046373">
    <property type="entry name" value="Acyl-CoA_Oxase/DH_mid-dom_sf"/>
</dbReference>
<dbReference type="Pfam" id="PF02771">
    <property type="entry name" value="Acyl-CoA_dh_N"/>
    <property type="match status" value="1"/>
</dbReference>
<dbReference type="InterPro" id="IPR013786">
    <property type="entry name" value="AcylCoA_DH/ox_N"/>
</dbReference>
<comment type="similarity">
    <text evidence="2 6">Belongs to the acyl-CoA dehydrogenase family.</text>
</comment>
<evidence type="ECO:0000259" key="8">
    <source>
        <dbReference type="Pfam" id="PF02770"/>
    </source>
</evidence>
<dbReference type="InterPro" id="IPR037069">
    <property type="entry name" value="AcylCoA_DH/ox_N_sf"/>
</dbReference>
<dbReference type="FunFam" id="1.20.140.10:FF:000001">
    <property type="entry name" value="Acyl-CoA dehydrogenase"/>
    <property type="match status" value="1"/>
</dbReference>
<dbReference type="PROSITE" id="PS00072">
    <property type="entry name" value="ACYL_COA_DH_1"/>
    <property type="match status" value="1"/>
</dbReference>
<keyword evidence="11" id="KW-1185">Reference proteome</keyword>
<evidence type="ECO:0000256" key="2">
    <source>
        <dbReference type="ARBA" id="ARBA00009347"/>
    </source>
</evidence>
<keyword evidence="5 6" id="KW-0560">Oxidoreductase</keyword>
<dbReference type="PANTHER" id="PTHR43884">
    <property type="entry name" value="ACYL-COA DEHYDROGENASE"/>
    <property type="match status" value="1"/>
</dbReference>
<dbReference type="SUPFAM" id="SSF56645">
    <property type="entry name" value="Acyl-CoA dehydrogenase NM domain-like"/>
    <property type="match status" value="1"/>
</dbReference>
<dbReference type="Pfam" id="PF02770">
    <property type="entry name" value="Acyl-CoA_dh_M"/>
    <property type="match status" value="1"/>
</dbReference>
<proteinExistence type="inferred from homology"/>
<evidence type="ECO:0000256" key="1">
    <source>
        <dbReference type="ARBA" id="ARBA00001974"/>
    </source>
</evidence>
<sequence>MASAVEIPTEEFVPRTIDPEDERAFMDAIEKWVEGEVKPVVMEHDHGDIWPEKLVDQMAEMGLFGATIGQEYGGLGLPATTYAKIVTYISSYWMAITGIFNSHLIMAAAVERFGTEDQKQKWLPKFATGEIRGGLALTEPNAGTDLQAIRTVAKRDGDDYVINGTKTWISNGIKGECFALLVKTDPAAEPRYKGMSLMIAPKGEGFTVGKKFEKLGYKSIDSAELIFDNYRIPADHLIGGVEGKGFFQATGGLELGRINVAARGVGLAQGSLRLATEYAQLRETMGKPISDHQAIQLKLGEMVTRARASELLTMDAAKAYDRGERCDMEAGMAKYFASESAVRNSEEAMRIHGGYAYSKEYEIERYYRDALLMCIGEGTNEMQRMIISKQWVKRNPA</sequence>
<evidence type="ECO:0008006" key="12">
    <source>
        <dbReference type="Google" id="ProtNLM"/>
    </source>
</evidence>
<dbReference type="PIRSF" id="PIRSF016578">
    <property type="entry name" value="HsaA"/>
    <property type="match status" value="1"/>
</dbReference>
<name>A0A1N6CMI6_9SPHN</name>
<dbReference type="InterPro" id="IPR036250">
    <property type="entry name" value="AcylCo_DH-like_C"/>
</dbReference>
<dbReference type="Pfam" id="PF00441">
    <property type="entry name" value="Acyl-CoA_dh_1"/>
    <property type="match status" value="1"/>
</dbReference>
<evidence type="ECO:0000259" key="7">
    <source>
        <dbReference type="Pfam" id="PF00441"/>
    </source>
</evidence>
<accession>A0A1N6CMI6</accession>
<feature type="domain" description="Acyl-CoA dehydrogenase/oxidase N-terminal" evidence="9">
    <location>
        <begin position="20"/>
        <end position="130"/>
    </location>
</feature>
<dbReference type="Gene3D" id="2.40.110.10">
    <property type="entry name" value="Butyryl-CoA Dehydrogenase, subunit A, domain 2"/>
    <property type="match status" value="1"/>
</dbReference>
<evidence type="ECO:0000256" key="5">
    <source>
        <dbReference type="ARBA" id="ARBA00023002"/>
    </source>
</evidence>
<dbReference type="GO" id="GO:0003995">
    <property type="term" value="F:acyl-CoA dehydrogenase activity"/>
    <property type="evidence" value="ECO:0007669"/>
    <property type="project" value="InterPro"/>
</dbReference>
<dbReference type="Gene3D" id="1.20.140.10">
    <property type="entry name" value="Butyryl-CoA Dehydrogenase, subunit A, domain 3"/>
    <property type="match status" value="1"/>
</dbReference>
<gene>
    <name evidence="10" type="ORF">SAMN02745824_0299</name>
</gene>
<protein>
    <recommendedName>
        <fullName evidence="12">Acyl-CoA dehydrogenase</fullName>
    </recommendedName>
</protein>
<evidence type="ECO:0000256" key="3">
    <source>
        <dbReference type="ARBA" id="ARBA00022630"/>
    </source>
</evidence>
<evidence type="ECO:0000256" key="6">
    <source>
        <dbReference type="RuleBase" id="RU362125"/>
    </source>
</evidence>
<dbReference type="AlphaFoldDB" id="A0A1N6CMI6"/>
<dbReference type="STRING" id="1123272.SAMN02745824_0299"/>
<dbReference type="InterPro" id="IPR009100">
    <property type="entry name" value="AcylCoA_DH/oxidase_NM_dom_sf"/>
</dbReference>
<dbReference type="InterPro" id="IPR006091">
    <property type="entry name" value="Acyl-CoA_Oxase/DH_mid-dom"/>
</dbReference>
<organism evidence="10 11">
    <name type="scientific">Parasphingorhabdus marina DSM 22363</name>
    <dbReference type="NCBI Taxonomy" id="1123272"/>
    <lineage>
        <taxon>Bacteria</taxon>
        <taxon>Pseudomonadati</taxon>
        <taxon>Pseudomonadota</taxon>
        <taxon>Alphaproteobacteria</taxon>
        <taxon>Sphingomonadales</taxon>
        <taxon>Sphingomonadaceae</taxon>
        <taxon>Parasphingorhabdus</taxon>
    </lineage>
</organism>